<evidence type="ECO:0000313" key="4">
    <source>
        <dbReference type="Proteomes" id="UP000182958"/>
    </source>
</evidence>
<evidence type="ECO:0000313" key="6">
    <source>
        <dbReference type="Proteomes" id="UP000183843"/>
    </source>
</evidence>
<dbReference type="Proteomes" id="UP000183843">
    <property type="component" value="Unassembled WGS sequence"/>
</dbReference>
<accession>A0A1K1Q8X0</accession>
<dbReference type="Proteomes" id="UP000183469">
    <property type="component" value="Unassembled WGS sequence"/>
</dbReference>
<dbReference type="OrthoDB" id="1667026at2"/>
<name>A0A1K1Q8X0_SELRU</name>
<protein>
    <recommendedName>
        <fullName evidence="7">Helix-turn-helix</fullName>
    </recommendedName>
</protein>
<evidence type="ECO:0000313" key="5">
    <source>
        <dbReference type="Proteomes" id="UP000183469"/>
    </source>
</evidence>
<keyword evidence="4" id="KW-1185">Reference proteome</keyword>
<dbReference type="EMBL" id="FOJX01000007">
    <property type="protein sequence ID" value="SFB04289.1"/>
    <property type="molecule type" value="Genomic_DNA"/>
</dbReference>
<gene>
    <name evidence="3" type="ORF">SAMN02910323_2457</name>
    <name evidence="2" type="ORF">SAMN05216587_107116</name>
    <name evidence="1" type="ORF">SAMN05660648_02544</name>
</gene>
<reference evidence="3" key="3">
    <citation type="submission" date="2016-11" db="EMBL/GenBank/DDBJ databases">
        <authorList>
            <person name="Jaros S."/>
            <person name="Januszkiewicz K."/>
            <person name="Wedrychowicz H."/>
        </authorList>
    </citation>
    <scope>NUCLEOTIDE SEQUENCE [LARGE SCALE GENOMIC DNA]</scope>
    <source>
        <strain evidence="3">C3</strain>
    </source>
</reference>
<dbReference type="GO" id="GO:0003677">
    <property type="term" value="F:DNA binding"/>
    <property type="evidence" value="ECO:0007669"/>
    <property type="project" value="InterPro"/>
</dbReference>
<dbReference type="InterPro" id="IPR001387">
    <property type="entry name" value="Cro/C1-type_HTH"/>
</dbReference>
<dbReference type="RefSeq" id="WP_037353444.1">
    <property type="nucleotide sequence ID" value="NZ_FNQG01000012.1"/>
</dbReference>
<evidence type="ECO:0000313" key="1">
    <source>
        <dbReference type="EMBL" id="SEA25855.1"/>
    </source>
</evidence>
<dbReference type="Gene3D" id="1.10.260.40">
    <property type="entry name" value="lambda repressor-like DNA-binding domains"/>
    <property type="match status" value="1"/>
</dbReference>
<dbReference type="InterPro" id="IPR010982">
    <property type="entry name" value="Lambda_DNA-bd_dom_sf"/>
</dbReference>
<proteinExistence type="predicted"/>
<dbReference type="EMBL" id="FNQG01000012">
    <property type="protein sequence ID" value="SEA25855.1"/>
    <property type="molecule type" value="Genomic_DNA"/>
</dbReference>
<dbReference type="Proteomes" id="UP000182958">
    <property type="component" value="Unassembled WGS sequence"/>
</dbReference>
<evidence type="ECO:0000313" key="3">
    <source>
        <dbReference type="EMBL" id="SFW56123.1"/>
    </source>
</evidence>
<evidence type="ECO:0008006" key="7">
    <source>
        <dbReference type="Google" id="ProtNLM"/>
    </source>
</evidence>
<organism evidence="3 4">
    <name type="scientific">Selenomonas ruminantium</name>
    <dbReference type="NCBI Taxonomy" id="971"/>
    <lineage>
        <taxon>Bacteria</taxon>
        <taxon>Bacillati</taxon>
        <taxon>Bacillota</taxon>
        <taxon>Negativicutes</taxon>
        <taxon>Selenomonadales</taxon>
        <taxon>Selenomonadaceae</taxon>
        <taxon>Selenomonas</taxon>
    </lineage>
</organism>
<reference evidence="5 6" key="1">
    <citation type="submission" date="2016-10" db="EMBL/GenBank/DDBJ databases">
        <authorList>
            <person name="de Groot N.N."/>
        </authorList>
    </citation>
    <scope>NUCLEOTIDE SEQUENCE [LARGE SCALE GENOMIC DNA]</scope>
    <source>
        <strain evidence="1 5">DSM 2872</strain>
        <strain evidence="2 6">L14</strain>
    </source>
</reference>
<reference evidence="4" key="2">
    <citation type="submission" date="2016-11" db="EMBL/GenBank/DDBJ databases">
        <authorList>
            <person name="Varghese N."/>
            <person name="Submissions S."/>
        </authorList>
    </citation>
    <scope>NUCLEOTIDE SEQUENCE [LARGE SCALE GENOMIC DNA]</scope>
    <source>
        <strain evidence="4">C3</strain>
    </source>
</reference>
<dbReference type="EMBL" id="FPJA01000010">
    <property type="protein sequence ID" value="SFW56123.1"/>
    <property type="molecule type" value="Genomic_DNA"/>
</dbReference>
<dbReference type="AlphaFoldDB" id="A0A1K1Q8X0"/>
<evidence type="ECO:0000313" key="2">
    <source>
        <dbReference type="EMBL" id="SFB04289.1"/>
    </source>
</evidence>
<sequence>MVKSFKSISLVRSARLDQGLSCSRLAIMCGMRPSLIIEFEQGKRPICRETYNKILAALGRLDIATV</sequence>
<dbReference type="SUPFAM" id="SSF47413">
    <property type="entry name" value="lambda repressor-like DNA-binding domains"/>
    <property type="match status" value="1"/>
</dbReference>
<dbReference type="CDD" id="cd00093">
    <property type="entry name" value="HTH_XRE"/>
    <property type="match status" value="1"/>
</dbReference>